<dbReference type="Proteomes" id="UP000295515">
    <property type="component" value="Unassembled WGS sequence"/>
</dbReference>
<keyword evidence="2" id="KW-1185">Reference proteome</keyword>
<evidence type="ECO:0000313" key="2">
    <source>
        <dbReference type="Proteomes" id="UP000295515"/>
    </source>
</evidence>
<accession>A0A4R3YHN7</accession>
<comment type="caution">
    <text evidence="1">The sequence shown here is derived from an EMBL/GenBank/DDBJ whole genome shotgun (WGS) entry which is preliminary data.</text>
</comment>
<dbReference type="NCBIfam" id="TIGR04223">
    <property type="entry name" value="quorum_AgrD"/>
    <property type="match status" value="1"/>
</dbReference>
<dbReference type="InterPro" id="IPR009229">
    <property type="entry name" value="AgrD"/>
</dbReference>
<dbReference type="AlphaFoldDB" id="A0A4R3YHN7"/>
<sequence length="41" mass="4631">MKKLLITFFLKVVSFMAISGAHSISVLGMYQPKIPDNFNEN</sequence>
<proteinExistence type="predicted"/>
<evidence type="ECO:0000313" key="1">
    <source>
        <dbReference type="EMBL" id="TCV91736.1"/>
    </source>
</evidence>
<reference evidence="1 2" key="1">
    <citation type="submission" date="2019-03" db="EMBL/GenBank/DDBJ databases">
        <title>Genomic Encyclopedia of Type Strains, Phase IV (KMG-IV): sequencing the most valuable type-strain genomes for metagenomic binning, comparative biology and taxonomic classification.</title>
        <authorList>
            <person name="Goeker M."/>
        </authorList>
    </citation>
    <scope>NUCLEOTIDE SEQUENCE [LARGE SCALE GENOMIC DNA]</scope>
    <source>
        <strain evidence="1 2">DSM 29487</strain>
    </source>
</reference>
<dbReference type="EMBL" id="SMCQ01000029">
    <property type="protein sequence ID" value="TCV91736.1"/>
    <property type="molecule type" value="Genomic_DNA"/>
</dbReference>
<protein>
    <submittedName>
        <fullName evidence="1">Cyclic lactone autoinducer peptide</fullName>
    </submittedName>
</protein>
<dbReference type="RefSeq" id="WP_082787437.1">
    <property type="nucleotide sequence ID" value="NZ_JANKBF010000024.1"/>
</dbReference>
<dbReference type="GeneID" id="98916585"/>
<gene>
    <name evidence="1" type="ORF">EDD60_1293</name>
</gene>
<organism evidence="1 2">
    <name type="scientific">Longibaculum muris</name>
    <dbReference type="NCBI Taxonomy" id="1796628"/>
    <lineage>
        <taxon>Bacteria</taxon>
        <taxon>Bacillati</taxon>
        <taxon>Bacillota</taxon>
        <taxon>Erysipelotrichia</taxon>
        <taxon>Erysipelotrichales</taxon>
        <taxon>Coprobacillaceae</taxon>
        <taxon>Longibaculum</taxon>
    </lineage>
</organism>
<name>A0A4R3YHN7_9FIRM</name>